<proteinExistence type="predicted"/>
<dbReference type="KEGG" id="rmar:GBA65_11835"/>
<evidence type="ECO:0000313" key="2">
    <source>
        <dbReference type="EMBL" id="QIN79097.1"/>
    </source>
</evidence>
<organism evidence="2 3">
    <name type="scientific">Rubrobacter marinus</name>
    <dbReference type="NCBI Taxonomy" id="2653852"/>
    <lineage>
        <taxon>Bacteria</taxon>
        <taxon>Bacillati</taxon>
        <taxon>Actinomycetota</taxon>
        <taxon>Rubrobacteria</taxon>
        <taxon>Rubrobacterales</taxon>
        <taxon>Rubrobacteraceae</taxon>
        <taxon>Rubrobacter</taxon>
    </lineage>
</organism>
<dbReference type="PANTHER" id="PTHR30336:SF4">
    <property type="entry name" value="ENVELOPE BIOGENESIS FACTOR ELYC"/>
    <property type="match status" value="1"/>
</dbReference>
<dbReference type="RefSeq" id="WP_166396759.1">
    <property type="nucleotide sequence ID" value="NZ_CP045121.1"/>
</dbReference>
<dbReference type="PANTHER" id="PTHR30336">
    <property type="entry name" value="INNER MEMBRANE PROTEIN, PROBABLE PERMEASE"/>
    <property type="match status" value="1"/>
</dbReference>
<dbReference type="Pfam" id="PF02698">
    <property type="entry name" value="DUF218"/>
    <property type="match status" value="1"/>
</dbReference>
<dbReference type="GO" id="GO:0043164">
    <property type="term" value="P:Gram-negative-bacterium-type cell wall biogenesis"/>
    <property type="evidence" value="ECO:0007669"/>
    <property type="project" value="TreeGrafter"/>
</dbReference>
<accession>A0A6G8PY84</accession>
<evidence type="ECO:0000313" key="3">
    <source>
        <dbReference type="Proteomes" id="UP000502706"/>
    </source>
</evidence>
<dbReference type="GO" id="GO:0000270">
    <property type="term" value="P:peptidoglycan metabolic process"/>
    <property type="evidence" value="ECO:0007669"/>
    <property type="project" value="TreeGrafter"/>
</dbReference>
<keyword evidence="3" id="KW-1185">Reference proteome</keyword>
<dbReference type="Proteomes" id="UP000502706">
    <property type="component" value="Chromosome"/>
</dbReference>
<gene>
    <name evidence="2" type="ORF">GBA65_11835</name>
</gene>
<evidence type="ECO:0000259" key="1">
    <source>
        <dbReference type="Pfam" id="PF02698"/>
    </source>
</evidence>
<dbReference type="EMBL" id="CP045121">
    <property type="protein sequence ID" value="QIN79097.1"/>
    <property type="molecule type" value="Genomic_DNA"/>
</dbReference>
<dbReference type="AlphaFoldDB" id="A0A6G8PY84"/>
<feature type="domain" description="DUF218" evidence="1">
    <location>
        <begin position="59"/>
        <end position="204"/>
    </location>
</feature>
<name>A0A6G8PY84_9ACTN</name>
<dbReference type="InterPro" id="IPR014729">
    <property type="entry name" value="Rossmann-like_a/b/a_fold"/>
</dbReference>
<dbReference type="GO" id="GO:0005886">
    <property type="term" value="C:plasma membrane"/>
    <property type="evidence" value="ECO:0007669"/>
    <property type="project" value="TreeGrafter"/>
</dbReference>
<dbReference type="InterPro" id="IPR003848">
    <property type="entry name" value="DUF218"/>
</dbReference>
<dbReference type="InterPro" id="IPR051599">
    <property type="entry name" value="Cell_Envelope_Assoc"/>
</dbReference>
<protein>
    <recommendedName>
        <fullName evidence="1">DUF218 domain-containing protein</fullName>
    </recommendedName>
</protein>
<dbReference type="CDD" id="cd06259">
    <property type="entry name" value="YdcF-like"/>
    <property type="match status" value="1"/>
</dbReference>
<dbReference type="Gene3D" id="3.40.50.620">
    <property type="entry name" value="HUPs"/>
    <property type="match status" value="1"/>
</dbReference>
<sequence length="224" mass="24445">MRFLRRGAGDKARRSTAPLTVFDTVRGAVEGIFGDLARLFRVFRRGWADEQGLEVSPRVAVVLGAQVLPGGRASRVLEARVRHAARLYAEGAVGLVVVTGGTGEHPPSEAEVMAGILGREGVPGGDVVLEDRALNTWESAWYVAEIARRRAIGAVRVVTDPLHCVRAVEAFGEAGLPAVAEPAYRSPMWRGRLDRRGQLVREIVAVVWYRAWHGVRARLRSPGR</sequence>
<reference evidence="2 3" key="1">
    <citation type="submission" date="2019-10" db="EMBL/GenBank/DDBJ databases">
        <title>Rubrobacter sp nov SCSIO 52915 isolated from a deep-sea sediment in the South China Sea.</title>
        <authorList>
            <person name="Chen R.W."/>
        </authorList>
    </citation>
    <scope>NUCLEOTIDE SEQUENCE [LARGE SCALE GENOMIC DNA]</scope>
    <source>
        <strain evidence="2 3">SCSIO 52915</strain>
    </source>
</reference>